<dbReference type="EMBL" id="JAOAMV010000005">
    <property type="protein sequence ID" value="MCT2559647.1"/>
    <property type="molecule type" value="Genomic_DNA"/>
</dbReference>
<evidence type="ECO:0000256" key="1">
    <source>
        <dbReference type="SAM" id="SignalP"/>
    </source>
</evidence>
<accession>A0A9X2W237</accession>
<feature type="chain" id="PRO_5040728496" description="LysM domain-containing protein" evidence="1">
    <location>
        <begin position="21"/>
        <end position="85"/>
    </location>
</feature>
<dbReference type="RefSeq" id="WP_259962552.1">
    <property type="nucleotide sequence ID" value="NZ_JAOAMV010000005.1"/>
</dbReference>
<comment type="caution">
    <text evidence="2">The sequence shown here is derived from an EMBL/GenBank/DDBJ whole genome shotgun (WGS) entry which is preliminary data.</text>
</comment>
<dbReference type="AlphaFoldDB" id="A0A9X2W237"/>
<name>A0A9X2W237_9SPHN</name>
<evidence type="ECO:0008006" key="4">
    <source>
        <dbReference type="Google" id="ProtNLM"/>
    </source>
</evidence>
<evidence type="ECO:0000313" key="3">
    <source>
        <dbReference type="Proteomes" id="UP001142648"/>
    </source>
</evidence>
<sequence>MTLSAAGLGLAIGLSVPAAAQTKDYQAKSPEVVERNAQGKAIKVKVGETVYDVCMSEKQDHCINPRAAGLNWGDRPLGYWPGNRS</sequence>
<organism evidence="2 3">
    <name type="scientific">Tsuneonella litorea</name>
    <dbReference type="NCBI Taxonomy" id="2976475"/>
    <lineage>
        <taxon>Bacteria</taxon>
        <taxon>Pseudomonadati</taxon>
        <taxon>Pseudomonadota</taxon>
        <taxon>Alphaproteobacteria</taxon>
        <taxon>Sphingomonadales</taxon>
        <taxon>Erythrobacteraceae</taxon>
        <taxon>Tsuneonella</taxon>
    </lineage>
</organism>
<protein>
    <recommendedName>
        <fullName evidence="4">LysM domain-containing protein</fullName>
    </recommendedName>
</protein>
<evidence type="ECO:0000313" key="2">
    <source>
        <dbReference type="EMBL" id="MCT2559647.1"/>
    </source>
</evidence>
<dbReference type="Proteomes" id="UP001142648">
    <property type="component" value="Unassembled WGS sequence"/>
</dbReference>
<feature type="signal peptide" evidence="1">
    <location>
        <begin position="1"/>
        <end position="20"/>
    </location>
</feature>
<proteinExistence type="predicted"/>
<keyword evidence="3" id="KW-1185">Reference proteome</keyword>
<keyword evidence="1" id="KW-0732">Signal</keyword>
<reference evidence="2" key="1">
    <citation type="submission" date="2022-09" db="EMBL/GenBank/DDBJ databases">
        <title>The genome sequence of Tsuneonella sp. YG55.</title>
        <authorList>
            <person name="Liu Y."/>
        </authorList>
    </citation>
    <scope>NUCLEOTIDE SEQUENCE</scope>
    <source>
        <strain evidence="2">YG55</strain>
    </source>
</reference>
<gene>
    <name evidence="2" type="ORF">N0B51_11715</name>
</gene>